<dbReference type="Proteomes" id="UP001174936">
    <property type="component" value="Unassembled WGS sequence"/>
</dbReference>
<gene>
    <name evidence="2" type="ORF">B0T16DRAFT_492483</name>
</gene>
<organism evidence="2 3">
    <name type="scientific">Cercophora newfieldiana</name>
    <dbReference type="NCBI Taxonomy" id="92897"/>
    <lineage>
        <taxon>Eukaryota</taxon>
        <taxon>Fungi</taxon>
        <taxon>Dikarya</taxon>
        <taxon>Ascomycota</taxon>
        <taxon>Pezizomycotina</taxon>
        <taxon>Sordariomycetes</taxon>
        <taxon>Sordariomycetidae</taxon>
        <taxon>Sordariales</taxon>
        <taxon>Lasiosphaeriaceae</taxon>
        <taxon>Cercophora</taxon>
    </lineage>
</organism>
<evidence type="ECO:0000313" key="2">
    <source>
        <dbReference type="EMBL" id="KAK0649980.1"/>
    </source>
</evidence>
<feature type="compositionally biased region" description="Basic and acidic residues" evidence="1">
    <location>
        <begin position="252"/>
        <end position="263"/>
    </location>
</feature>
<dbReference type="EMBL" id="JAULSV010000003">
    <property type="protein sequence ID" value="KAK0649980.1"/>
    <property type="molecule type" value="Genomic_DNA"/>
</dbReference>
<evidence type="ECO:0000256" key="1">
    <source>
        <dbReference type="SAM" id="MobiDB-lite"/>
    </source>
</evidence>
<feature type="region of interest" description="Disordered" evidence="1">
    <location>
        <begin position="252"/>
        <end position="302"/>
    </location>
</feature>
<name>A0AA39YFA9_9PEZI</name>
<protein>
    <submittedName>
        <fullName evidence="2">Uncharacterized protein</fullName>
    </submittedName>
</protein>
<feature type="region of interest" description="Disordered" evidence="1">
    <location>
        <begin position="474"/>
        <end position="524"/>
    </location>
</feature>
<accession>A0AA39YFA9</accession>
<proteinExistence type="predicted"/>
<dbReference type="AlphaFoldDB" id="A0AA39YFA9"/>
<sequence length="524" mass="58137">MALKQSVISRYPFNPILGFPASPGENIEPCTGCLMLCHHDVLALACHSAGSKDSDSSCIRCKNDKKACRKVPEPLRGMAQMYWWWVSDLQSYIVKHMGEGLSRRPTEHCVQYAISRGIECVEATGQALAHLASKVKIGPCSNDDINRTIAANTTVIAEQNAALADLLLEMLRAREFAAVSDAMIEEFARRTKAAKDIFAPDHEDWKLADRCLVKLKTAAYTGSDEIRWKKQWTGNNHPVRGDAKVRQACEKARADGIPKRPPREISTTTMKGQRPREPEKADTTGPEVPQAPRDPHKPHNTLLNNECGVVVISDNSDDEPDVVKQDLEDPFGPAKSDSSSVTAADRWPRHIPRDATPNTIEHRLQYTPKYFKDHPFETFEGIRYPGDKRIPAPENLLTLTQMLKIQKDAGIQCVSRTRTPRKRHHPIVGSESAPAVVVKASSVQMIPPSPHAPAASAGGKSHEELFALRASLMRRQTPPTPTPQDRQSNMGLKRSMHFETSHKSLGQEGRPTKKRTCDMGSGEQ</sequence>
<keyword evidence="3" id="KW-1185">Reference proteome</keyword>
<comment type="caution">
    <text evidence="2">The sequence shown here is derived from an EMBL/GenBank/DDBJ whole genome shotgun (WGS) entry which is preliminary data.</text>
</comment>
<evidence type="ECO:0000313" key="3">
    <source>
        <dbReference type="Proteomes" id="UP001174936"/>
    </source>
</evidence>
<reference evidence="2" key="1">
    <citation type="submission" date="2023-06" db="EMBL/GenBank/DDBJ databases">
        <title>Genome-scale phylogeny and comparative genomics of the fungal order Sordariales.</title>
        <authorList>
            <consortium name="Lawrence Berkeley National Laboratory"/>
            <person name="Hensen N."/>
            <person name="Bonometti L."/>
            <person name="Westerberg I."/>
            <person name="Brannstrom I.O."/>
            <person name="Guillou S."/>
            <person name="Cros-Aarteil S."/>
            <person name="Calhoun S."/>
            <person name="Haridas S."/>
            <person name="Kuo A."/>
            <person name="Mondo S."/>
            <person name="Pangilinan J."/>
            <person name="Riley R."/>
            <person name="Labutti K."/>
            <person name="Andreopoulos B."/>
            <person name="Lipzen A."/>
            <person name="Chen C."/>
            <person name="Yanf M."/>
            <person name="Daum C."/>
            <person name="Ng V."/>
            <person name="Clum A."/>
            <person name="Steindorff A."/>
            <person name="Ohm R."/>
            <person name="Martin F."/>
            <person name="Silar P."/>
            <person name="Natvig D."/>
            <person name="Lalanne C."/>
            <person name="Gautier V."/>
            <person name="Ament-Velasquez S.L."/>
            <person name="Kruys A."/>
            <person name="Hutchinson M.I."/>
            <person name="Powell A.J."/>
            <person name="Barry K."/>
            <person name="Miller A.N."/>
            <person name="Grigoriev I.V."/>
            <person name="Debuchy R."/>
            <person name="Gladieux P."/>
            <person name="Thoren M.H."/>
            <person name="Johannesson H."/>
        </authorList>
    </citation>
    <scope>NUCLEOTIDE SEQUENCE</scope>
    <source>
        <strain evidence="2">SMH2532-1</strain>
    </source>
</reference>